<dbReference type="Proteomes" id="UP000054241">
    <property type="component" value="Unassembled WGS sequence"/>
</dbReference>
<organism evidence="2 3">
    <name type="scientific">Streptomyces cellostaticus</name>
    <dbReference type="NCBI Taxonomy" id="67285"/>
    <lineage>
        <taxon>Bacteria</taxon>
        <taxon>Bacillati</taxon>
        <taxon>Actinomycetota</taxon>
        <taxon>Actinomycetes</taxon>
        <taxon>Kitasatosporales</taxon>
        <taxon>Streptomycetaceae</taxon>
        <taxon>Streptomyces</taxon>
    </lineage>
</organism>
<dbReference type="EMBL" id="LMWL01000029">
    <property type="protein sequence ID" value="KUM95667.1"/>
    <property type="molecule type" value="Genomic_DNA"/>
</dbReference>
<gene>
    <name evidence="2" type="ORF">AQI88_16525</name>
</gene>
<proteinExistence type="predicted"/>
<dbReference type="AlphaFoldDB" id="A0A101NMD5"/>
<keyword evidence="3" id="KW-1185">Reference proteome</keyword>
<evidence type="ECO:0000313" key="2">
    <source>
        <dbReference type="EMBL" id="KUM95667.1"/>
    </source>
</evidence>
<dbReference type="RefSeq" id="WP_066998996.1">
    <property type="nucleotide sequence ID" value="NZ_BNDU01000006.1"/>
</dbReference>
<sequence length="93" mass="9602">MHPNHHDTPLGHAGDAQPPPRQGRQRIAVPVPPVLLSAKAGITNRPGTYGATSLAGYIAAGATHGSSTWAVVVIAVGLMAAETIQNCRRGSQF</sequence>
<name>A0A101NMD5_9ACTN</name>
<protein>
    <submittedName>
        <fullName evidence="2">Uncharacterized protein</fullName>
    </submittedName>
</protein>
<accession>A0A101NMD5</accession>
<comment type="caution">
    <text evidence="2">The sequence shown here is derived from an EMBL/GenBank/DDBJ whole genome shotgun (WGS) entry which is preliminary data.</text>
</comment>
<evidence type="ECO:0000256" key="1">
    <source>
        <dbReference type="SAM" id="MobiDB-lite"/>
    </source>
</evidence>
<evidence type="ECO:0000313" key="3">
    <source>
        <dbReference type="Proteomes" id="UP000054241"/>
    </source>
</evidence>
<feature type="region of interest" description="Disordered" evidence="1">
    <location>
        <begin position="1"/>
        <end position="28"/>
    </location>
</feature>
<reference evidence="2 3" key="1">
    <citation type="submission" date="2015-10" db="EMBL/GenBank/DDBJ databases">
        <title>Draft genome sequence of Streptomyces cellostaticus DSM 40189, type strain for the species Streptomyces cellostaticus.</title>
        <authorList>
            <person name="Ruckert C."/>
            <person name="Winkler A."/>
            <person name="Kalinowski J."/>
            <person name="Kampfer P."/>
            <person name="Glaeser S."/>
        </authorList>
    </citation>
    <scope>NUCLEOTIDE SEQUENCE [LARGE SCALE GENOMIC DNA]</scope>
    <source>
        <strain evidence="2 3">DSM 40189</strain>
    </source>
</reference>